<feature type="compositionally biased region" description="Low complexity" evidence="1">
    <location>
        <begin position="28"/>
        <end position="38"/>
    </location>
</feature>
<protein>
    <submittedName>
        <fullName evidence="2">Uncharacterized protein</fullName>
    </submittedName>
</protein>
<name>A0AAE0EXM5_9CHLO</name>
<proteinExistence type="predicted"/>
<reference evidence="2 3" key="1">
    <citation type="journal article" date="2015" name="Genome Biol. Evol.">
        <title>Comparative Genomics of a Bacterivorous Green Alga Reveals Evolutionary Causalities and Consequences of Phago-Mixotrophic Mode of Nutrition.</title>
        <authorList>
            <person name="Burns J.A."/>
            <person name="Paasch A."/>
            <person name="Narechania A."/>
            <person name="Kim E."/>
        </authorList>
    </citation>
    <scope>NUCLEOTIDE SEQUENCE [LARGE SCALE GENOMIC DNA]</scope>
    <source>
        <strain evidence="2 3">PLY_AMNH</strain>
    </source>
</reference>
<gene>
    <name evidence="2" type="ORF">CYMTET_47530</name>
</gene>
<evidence type="ECO:0000313" key="3">
    <source>
        <dbReference type="Proteomes" id="UP001190700"/>
    </source>
</evidence>
<keyword evidence="3" id="KW-1185">Reference proteome</keyword>
<accession>A0AAE0EXM5</accession>
<feature type="region of interest" description="Disordered" evidence="1">
    <location>
        <begin position="1"/>
        <end position="38"/>
    </location>
</feature>
<dbReference type="EMBL" id="LGRX02033118">
    <property type="protein sequence ID" value="KAK3242785.1"/>
    <property type="molecule type" value="Genomic_DNA"/>
</dbReference>
<feature type="compositionally biased region" description="Gly residues" evidence="1">
    <location>
        <begin position="17"/>
        <end position="27"/>
    </location>
</feature>
<organism evidence="2 3">
    <name type="scientific">Cymbomonas tetramitiformis</name>
    <dbReference type="NCBI Taxonomy" id="36881"/>
    <lineage>
        <taxon>Eukaryota</taxon>
        <taxon>Viridiplantae</taxon>
        <taxon>Chlorophyta</taxon>
        <taxon>Pyramimonadophyceae</taxon>
        <taxon>Pyramimonadales</taxon>
        <taxon>Pyramimonadaceae</taxon>
        <taxon>Cymbomonas</taxon>
    </lineage>
</organism>
<evidence type="ECO:0000313" key="2">
    <source>
        <dbReference type="EMBL" id="KAK3242785.1"/>
    </source>
</evidence>
<comment type="caution">
    <text evidence="2">The sequence shown here is derived from an EMBL/GenBank/DDBJ whole genome shotgun (WGS) entry which is preliminary data.</text>
</comment>
<dbReference type="AlphaFoldDB" id="A0AAE0EXM5"/>
<evidence type="ECO:0000256" key="1">
    <source>
        <dbReference type="SAM" id="MobiDB-lite"/>
    </source>
</evidence>
<sequence>MGTVAEHGWLKDAARDGGSGASAGSGTGAASEAPVGPMASAPGGGAGYTGPGCAAAGVSHQEGYAQLKYPTRADPRPIMAKDHRLVRDDWASDWKPDEASRRQRMFASLNANIYRSVTGRFPLPRDLAAISLITLQLHVAAVYTSWAQSLIAERGSAGGTLTAASAVTGGDGESDPGLRDLVVEMCRKMKLLEQFLKQLRGGVAAVKAAKGQRGSMAGFPTGSQAVPQVGFDRNTRRALPRCDECSQKHNCGIVHMPKDCVLQAKDGAAAHYFMPGDIESMRTLAVCQVFQDRLQEGHAAVAAACEMHGAMAVLGPGGAGSTLVAGPVHIQVLRTAAASLVDDEKECENGITAAAASAVPAVGEASGGNAILWPSGAAIFHHSAGFGRPRDVLWLNLHVYSLPENAVKVWLGLLQANGAGSAPAAGNAWPGGVDIPTDGIP</sequence>
<dbReference type="Proteomes" id="UP001190700">
    <property type="component" value="Unassembled WGS sequence"/>
</dbReference>